<keyword evidence="1" id="KW-0472">Membrane</keyword>
<sequence>MTSFVTLLKRDLRLQMPLMIGYTGIALLIVLTFIGLSFRYGEMLYIGILTFFLIQNVVIAFLLPIFSVWREWRMKTAAHWLMLPGSVHTKLWSKLISILLCIIYTFLISSILWMASGLISYTIIHEGTYHILSQFPPSLYLFAIIMIIYASIAGSIPVLLIVFMIKGERGWKGWIFAGLIAFVYIIFIPWFSAFDPPAFLEQGPVYLESLEHITFSEGDFSMFLGPEEAEPFLYVSGQIFEIIFYVITYWLCWWYLARKVEI</sequence>
<feature type="transmembrane region" description="Helical" evidence="1">
    <location>
        <begin position="139"/>
        <end position="162"/>
    </location>
</feature>
<dbReference type="OrthoDB" id="2908743at2"/>
<name>A0A554A4H1_9BACI</name>
<feature type="transmembrane region" description="Helical" evidence="1">
    <location>
        <begin position="20"/>
        <end position="38"/>
    </location>
</feature>
<feature type="transmembrane region" description="Helical" evidence="1">
    <location>
        <begin position="174"/>
        <end position="192"/>
    </location>
</feature>
<protein>
    <submittedName>
        <fullName evidence="2">Uncharacterized protein</fullName>
    </submittedName>
</protein>
<feature type="transmembrane region" description="Helical" evidence="1">
    <location>
        <begin position="95"/>
        <end position="119"/>
    </location>
</feature>
<keyword evidence="1" id="KW-0812">Transmembrane</keyword>
<dbReference type="RefSeq" id="WP_143846938.1">
    <property type="nucleotide sequence ID" value="NZ_VLXZ01000001.1"/>
</dbReference>
<comment type="caution">
    <text evidence="2">The sequence shown here is derived from an EMBL/GenBank/DDBJ whole genome shotgun (WGS) entry which is preliminary data.</text>
</comment>
<dbReference type="EMBL" id="VLXZ01000001">
    <property type="protein sequence ID" value="TSB48594.1"/>
    <property type="molecule type" value="Genomic_DNA"/>
</dbReference>
<evidence type="ECO:0000256" key="1">
    <source>
        <dbReference type="SAM" id="Phobius"/>
    </source>
</evidence>
<feature type="transmembrane region" description="Helical" evidence="1">
    <location>
        <begin position="232"/>
        <end position="256"/>
    </location>
</feature>
<evidence type="ECO:0000313" key="2">
    <source>
        <dbReference type="EMBL" id="TSB48594.1"/>
    </source>
</evidence>
<evidence type="ECO:0000313" key="3">
    <source>
        <dbReference type="Proteomes" id="UP000318521"/>
    </source>
</evidence>
<feature type="transmembrane region" description="Helical" evidence="1">
    <location>
        <begin position="44"/>
        <end position="66"/>
    </location>
</feature>
<dbReference type="Proteomes" id="UP000318521">
    <property type="component" value="Unassembled WGS sequence"/>
</dbReference>
<keyword evidence="3" id="KW-1185">Reference proteome</keyword>
<dbReference type="AlphaFoldDB" id="A0A554A4H1"/>
<keyword evidence="1" id="KW-1133">Transmembrane helix</keyword>
<proteinExistence type="predicted"/>
<gene>
    <name evidence="2" type="ORF">FN960_03315</name>
</gene>
<reference evidence="2 3" key="1">
    <citation type="submission" date="2019-07" db="EMBL/GenBank/DDBJ databases">
        <authorList>
            <person name="Park Y.J."/>
            <person name="Jeong S.E."/>
            <person name="Jung H.S."/>
        </authorList>
    </citation>
    <scope>NUCLEOTIDE SEQUENCE [LARGE SCALE GENOMIC DNA]</scope>
    <source>
        <strain evidence="3">P16(2019)</strain>
    </source>
</reference>
<organism evidence="2 3">
    <name type="scientific">Alkalicoccobacillus porphyridii</name>
    <dbReference type="NCBI Taxonomy" id="2597270"/>
    <lineage>
        <taxon>Bacteria</taxon>
        <taxon>Bacillati</taxon>
        <taxon>Bacillota</taxon>
        <taxon>Bacilli</taxon>
        <taxon>Bacillales</taxon>
        <taxon>Bacillaceae</taxon>
        <taxon>Alkalicoccobacillus</taxon>
    </lineage>
</organism>
<accession>A0A554A4H1</accession>